<keyword evidence="1" id="KW-1133">Transmembrane helix</keyword>
<keyword evidence="1" id="KW-0472">Membrane</keyword>
<proteinExistence type="predicted"/>
<sequence length="71" mass="8412">MLCWVVISWAQVIRIGYFVVFSLATRHRDRKQRVFSIPHFLLIWILVTVPVPVLFQLLLPVLIRRKKLSGK</sequence>
<keyword evidence="1" id="KW-0812">Transmembrane</keyword>
<gene>
    <name evidence="2" type="ORF">C5167_010273</name>
</gene>
<protein>
    <submittedName>
        <fullName evidence="2">Uncharacterized protein</fullName>
    </submittedName>
</protein>
<organism evidence="2 3">
    <name type="scientific">Papaver somniferum</name>
    <name type="common">Opium poppy</name>
    <dbReference type="NCBI Taxonomy" id="3469"/>
    <lineage>
        <taxon>Eukaryota</taxon>
        <taxon>Viridiplantae</taxon>
        <taxon>Streptophyta</taxon>
        <taxon>Embryophyta</taxon>
        <taxon>Tracheophyta</taxon>
        <taxon>Spermatophyta</taxon>
        <taxon>Magnoliopsida</taxon>
        <taxon>Ranunculales</taxon>
        <taxon>Papaveraceae</taxon>
        <taxon>Papaveroideae</taxon>
        <taxon>Papaver</taxon>
    </lineage>
</organism>
<dbReference type="Proteomes" id="UP000316621">
    <property type="component" value="Chromosome 6"/>
</dbReference>
<evidence type="ECO:0000313" key="3">
    <source>
        <dbReference type="Proteomes" id="UP000316621"/>
    </source>
</evidence>
<evidence type="ECO:0000313" key="2">
    <source>
        <dbReference type="EMBL" id="RZC66582.1"/>
    </source>
</evidence>
<dbReference type="EMBL" id="CM010720">
    <property type="protein sequence ID" value="RZC66582.1"/>
    <property type="molecule type" value="Genomic_DNA"/>
</dbReference>
<reference evidence="2 3" key="1">
    <citation type="journal article" date="2018" name="Science">
        <title>The opium poppy genome and morphinan production.</title>
        <authorList>
            <person name="Guo L."/>
            <person name="Winzer T."/>
            <person name="Yang X."/>
            <person name="Li Y."/>
            <person name="Ning Z."/>
            <person name="He Z."/>
            <person name="Teodor R."/>
            <person name="Lu Y."/>
            <person name="Bowser T.A."/>
            <person name="Graham I.A."/>
            <person name="Ye K."/>
        </authorList>
    </citation>
    <scope>NUCLEOTIDE SEQUENCE [LARGE SCALE GENOMIC DNA]</scope>
    <source>
        <strain evidence="3">cv. HN1</strain>
        <tissue evidence="2">Leaves</tissue>
    </source>
</reference>
<keyword evidence="3" id="KW-1185">Reference proteome</keyword>
<dbReference type="Gramene" id="RZC66582">
    <property type="protein sequence ID" value="RZC66582"/>
    <property type="gene ID" value="C5167_010273"/>
</dbReference>
<feature type="transmembrane region" description="Helical" evidence="1">
    <location>
        <begin position="37"/>
        <end position="63"/>
    </location>
</feature>
<dbReference type="AlphaFoldDB" id="A0A4Y7K2K5"/>
<name>A0A4Y7K2K5_PAPSO</name>
<feature type="transmembrane region" description="Helical" evidence="1">
    <location>
        <begin position="6"/>
        <end position="25"/>
    </location>
</feature>
<evidence type="ECO:0000256" key="1">
    <source>
        <dbReference type="SAM" id="Phobius"/>
    </source>
</evidence>
<accession>A0A4Y7K2K5</accession>